<accession>A0A1M5KQI9</accession>
<dbReference type="Proteomes" id="UP000184212">
    <property type="component" value="Unassembled WGS sequence"/>
</dbReference>
<keyword evidence="2" id="KW-1185">Reference proteome</keyword>
<dbReference type="AlphaFoldDB" id="A0A1M5KQI9"/>
<dbReference type="EMBL" id="FQWQ01000001">
    <property type="protein sequence ID" value="SHG54950.1"/>
    <property type="molecule type" value="Genomic_DNA"/>
</dbReference>
<sequence>MATNLLYLKVDQAPNQRPIYPYFDSSMKYVSLFFITVVGLACVRCDKTRNKSHDKYLYPQDPKLSKSNGDPIDSLTHFLPSEIKYGDSAIETRLDSFRLNWYSSQLYPSKEKILYNYYHGQSIYRFTWLRSFHEPVIITLSKEGDSVWLTVKKLDRQPDFIKTVYIAKFMKTDSVVQPDRHASLIKNDKMELTSTDWRNFEELLISCGYWKMTPYDIRKLGFDGSQWIIEASFEDKYWMVDRWSPKGCFKECGEYLIKLSGLQEDIY</sequence>
<reference evidence="1 2" key="1">
    <citation type="submission" date="2016-11" db="EMBL/GenBank/DDBJ databases">
        <authorList>
            <person name="Jaros S."/>
            <person name="Januszkiewicz K."/>
            <person name="Wedrychowicz H."/>
        </authorList>
    </citation>
    <scope>NUCLEOTIDE SEQUENCE [LARGE SCALE GENOMIC DNA]</scope>
    <source>
        <strain evidence="1 2">DSM 24574</strain>
    </source>
</reference>
<evidence type="ECO:0000313" key="1">
    <source>
        <dbReference type="EMBL" id="SHG54950.1"/>
    </source>
</evidence>
<protein>
    <submittedName>
        <fullName evidence="1">Uncharacterized protein</fullName>
    </submittedName>
</protein>
<organism evidence="1 2">
    <name type="scientific">Chryseolinea serpens</name>
    <dbReference type="NCBI Taxonomy" id="947013"/>
    <lineage>
        <taxon>Bacteria</taxon>
        <taxon>Pseudomonadati</taxon>
        <taxon>Bacteroidota</taxon>
        <taxon>Cytophagia</taxon>
        <taxon>Cytophagales</taxon>
        <taxon>Fulvivirgaceae</taxon>
        <taxon>Chryseolinea</taxon>
    </lineage>
</organism>
<gene>
    <name evidence="1" type="ORF">SAMN04488109_0779</name>
</gene>
<evidence type="ECO:0000313" key="2">
    <source>
        <dbReference type="Proteomes" id="UP000184212"/>
    </source>
</evidence>
<proteinExistence type="predicted"/>
<name>A0A1M5KQI9_9BACT</name>